<protein>
    <submittedName>
        <fullName evidence="1">Nuclear prelamin A recognition factor</fullName>
    </submittedName>
</protein>
<dbReference type="AlphaFoldDB" id="L5MC52"/>
<organism evidence="1 2">
    <name type="scientific">Myotis davidii</name>
    <name type="common">David's myotis</name>
    <dbReference type="NCBI Taxonomy" id="225400"/>
    <lineage>
        <taxon>Eukaryota</taxon>
        <taxon>Metazoa</taxon>
        <taxon>Chordata</taxon>
        <taxon>Craniata</taxon>
        <taxon>Vertebrata</taxon>
        <taxon>Euteleostomi</taxon>
        <taxon>Mammalia</taxon>
        <taxon>Eutheria</taxon>
        <taxon>Laurasiatheria</taxon>
        <taxon>Chiroptera</taxon>
        <taxon>Yangochiroptera</taxon>
        <taxon>Vespertilionidae</taxon>
        <taxon>Myotis</taxon>
    </lineage>
</organism>
<reference evidence="2" key="1">
    <citation type="journal article" date="2013" name="Science">
        <title>Comparative analysis of bat genomes provides insight into the evolution of flight and immunity.</title>
        <authorList>
            <person name="Zhang G."/>
            <person name="Cowled C."/>
            <person name="Shi Z."/>
            <person name="Huang Z."/>
            <person name="Bishop-Lilly K.A."/>
            <person name="Fang X."/>
            <person name="Wynne J.W."/>
            <person name="Xiong Z."/>
            <person name="Baker M.L."/>
            <person name="Zhao W."/>
            <person name="Tachedjian M."/>
            <person name="Zhu Y."/>
            <person name="Zhou P."/>
            <person name="Jiang X."/>
            <person name="Ng J."/>
            <person name="Yang L."/>
            <person name="Wu L."/>
            <person name="Xiao J."/>
            <person name="Feng Y."/>
            <person name="Chen Y."/>
            <person name="Sun X."/>
            <person name="Zhang Y."/>
            <person name="Marsh G.A."/>
            <person name="Crameri G."/>
            <person name="Broder C.C."/>
            <person name="Frey K.G."/>
            <person name="Wang L.F."/>
            <person name="Wang J."/>
        </authorList>
    </citation>
    <scope>NUCLEOTIDE SEQUENCE [LARGE SCALE GENOMIC DNA]</scope>
</reference>
<dbReference type="InterPro" id="IPR009016">
    <property type="entry name" value="Fe_hydrogenase"/>
</dbReference>
<dbReference type="Proteomes" id="UP000010556">
    <property type="component" value="Unassembled WGS sequence"/>
</dbReference>
<evidence type="ECO:0000313" key="1">
    <source>
        <dbReference type="EMBL" id="ELK35318.1"/>
    </source>
</evidence>
<dbReference type="SUPFAM" id="SSF53920">
    <property type="entry name" value="Fe-only hydrogenase"/>
    <property type="match status" value="1"/>
</dbReference>
<gene>
    <name evidence="1" type="ORF">MDA_GLEAN10015478</name>
</gene>
<evidence type="ECO:0000313" key="2">
    <source>
        <dbReference type="Proteomes" id="UP000010556"/>
    </source>
</evidence>
<keyword evidence="2" id="KW-1185">Reference proteome</keyword>
<name>L5MC52_MYODS</name>
<sequence length="95" mass="11222">MEQSDFTSNDAVVDTLFGDMKEEEVRHHKGTSSDGYMGHIFKHMVKELFNEDMGVLTYRILRNKDFREVTLERDGEVLLCFWDWLSKHPEVVLKL</sequence>
<accession>L5MC52</accession>
<dbReference type="EMBL" id="KB102468">
    <property type="protein sequence ID" value="ELK35318.1"/>
    <property type="molecule type" value="Genomic_DNA"/>
</dbReference>
<proteinExistence type="predicted"/>